<dbReference type="SUPFAM" id="SSF51735">
    <property type="entry name" value="NAD(P)-binding Rossmann-fold domains"/>
    <property type="match status" value="1"/>
</dbReference>
<evidence type="ECO:0000313" key="1">
    <source>
        <dbReference type="EMBL" id="RAZ73069.1"/>
    </source>
</evidence>
<dbReference type="EMBL" id="QMBQ01000009">
    <property type="protein sequence ID" value="RAZ73069.1"/>
    <property type="molecule type" value="Genomic_DNA"/>
</dbReference>
<comment type="caution">
    <text evidence="1">The sequence shown here is derived from an EMBL/GenBank/DDBJ whole genome shotgun (WGS) entry which is preliminary data.</text>
</comment>
<reference evidence="1 2" key="1">
    <citation type="submission" date="2018-07" db="EMBL/GenBank/DDBJ databases">
        <title>Diversity of Mesorhizobium strains in Brazil.</title>
        <authorList>
            <person name="Helene L.C.F."/>
            <person name="Dall'Agnol R."/>
            <person name="Delamuta J.R.M."/>
            <person name="Hungria M."/>
        </authorList>
    </citation>
    <scope>NUCLEOTIDE SEQUENCE [LARGE SCALE GENOMIC DNA]</scope>
    <source>
        <strain evidence="1 2">CNPSo 3140</strain>
    </source>
</reference>
<accession>A0A330GUJ8</accession>
<organism evidence="1 2">
    <name type="scientific">Mesorhizobium atlanticum</name>
    <dbReference type="NCBI Taxonomy" id="2233532"/>
    <lineage>
        <taxon>Bacteria</taxon>
        <taxon>Pseudomonadati</taxon>
        <taxon>Pseudomonadota</taxon>
        <taxon>Alphaproteobacteria</taxon>
        <taxon>Hyphomicrobiales</taxon>
        <taxon>Phyllobacteriaceae</taxon>
        <taxon>Mesorhizobium</taxon>
    </lineage>
</organism>
<protein>
    <recommendedName>
        <fullName evidence="3">SDR family NAD(P)-dependent oxidoreductase</fullName>
    </recommendedName>
</protein>
<gene>
    <name evidence="1" type="ORF">DPM35_27025</name>
</gene>
<dbReference type="Proteomes" id="UP000251956">
    <property type="component" value="Unassembled WGS sequence"/>
</dbReference>
<name>A0A330GUJ8_9HYPH</name>
<dbReference type="InterPro" id="IPR036291">
    <property type="entry name" value="NAD(P)-bd_dom_sf"/>
</dbReference>
<dbReference type="Gene3D" id="3.40.50.720">
    <property type="entry name" value="NAD(P)-binding Rossmann-like Domain"/>
    <property type="match status" value="1"/>
</dbReference>
<dbReference type="AlphaFoldDB" id="A0A330GUJ8"/>
<proteinExistence type="predicted"/>
<keyword evidence="2" id="KW-1185">Reference proteome</keyword>
<evidence type="ECO:0008006" key="3">
    <source>
        <dbReference type="Google" id="ProtNLM"/>
    </source>
</evidence>
<evidence type="ECO:0000313" key="2">
    <source>
        <dbReference type="Proteomes" id="UP000251956"/>
    </source>
</evidence>
<sequence length="61" mass="6102">MTGAAGGIGQAIARQFVANGYRVVSGGADLADLDRLEAELNLTHCLGAGSATSATRAIARN</sequence>